<dbReference type="Gene3D" id="3.40.830.10">
    <property type="entry name" value="LigB-like"/>
    <property type="match status" value="1"/>
</dbReference>
<dbReference type="AlphaFoldDB" id="A0A2T0LRY9"/>
<sequence>MVPHPPLLVPELVPGRVDSTGPVREATLAAVARLAQVSRDWVAVAAGEGGHRFGPESAGSFRGYGVDVPVTLSAGHGAGAPADLPLPVLVAGWLRARAGADSVRVEPVAPAASPAECAELGAELARRDTETGLLVLGDGANCHGPRAPGFQDGRAADFDAKVASALAGADAETLLALDPDLAAELGAAGRAPWQVLAGLARRWPGWRGELLYSAAPFGVAYHVAVWERR</sequence>
<name>A0A2T0LRY9_9PSEU</name>
<dbReference type="SUPFAM" id="SSF53213">
    <property type="entry name" value="LigB-like"/>
    <property type="match status" value="1"/>
</dbReference>
<evidence type="ECO:0000313" key="2">
    <source>
        <dbReference type="Proteomes" id="UP000238362"/>
    </source>
</evidence>
<organism evidence="1 2">
    <name type="scientific">Prauserella shujinwangii</name>
    <dbReference type="NCBI Taxonomy" id="1453103"/>
    <lineage>
        <taxon>Bacteria</taxon>
        <taxon>Bacillati</taxon>
        <taxon>Actinomycetota</taxon>
        <taxon>Actinomycetes</taxon>
        <taxon>Pseudonocardiales</taxon>
        <taxon>Pseudonocardiaceae</taxon>
        <taxon>Prauserella</taxon>
    </lineage>
</organism>
<dbReference type="Proteomes" id="UP000238362">
    <property type="component" value="Unassembled WGS sequence"/>
</dbReference>
<dbReference type="EMBL" id="PVNH01000007">
    <property type="protein sequence ID" value="PRX46437.1"/>
    <property type="molecule type" value="Genomic_DNA"/>
</dbReference>
<protein>
    <recommendedName>
        <fullName evidence="3">Catalytic LigB subunit of aromatic ring-opening dioxygenase</fullName>
    </recommendedName>
</protein>
<comment type="caution">
    <text evidence="1">The sequence shown here is derived from an EMBL/GenBank/DDBJ whole genome shotgun (WGS) entry which is preliminary data.</text>
</comment>
<proteinExistence type="predicted"/>
<dbReference type="CDD" id="cd07951">
    <property type="entry name" value="ED_3B_N_AMMECR1"/>
    <property type="match status" value="1"/>
</dbReference>
<reference evidence="1 2" key="1">
    <citation type="submission" date="2018-03" db="EMBL/GenBank/DDBJ databases">
        <title>Genomic Encyclopedia of Type Strains, Phase III (KMG-III): the genomes of soil and plant-associated and newly described type strains.</title>
        <authorList>
            <person name="Whitman W."/>
        </authorList>
    </citation>
    <scope>NUCLEOTIDE SEQUENCE [LARGE SCALE GENOMIC DNA]</scope>
    <source>
        <strain evidence="1 2">CGMCC 4.7125</strain>
    </source>
</reference>
<keyword evidence="2" id="KW-1185">Reference proteome</keyword>
<evidence type="ECO:0008006" key="3">
    <source>
        <dbReference type="Google" id="ProtNLM"/>
    </source>
</evidence>
<accession>A0A2T0LRY9</accession>
<evidence type="ECO:0000313" key="1">
    <source>
        <dbReference type="EMBL" id="PRX46437.1"/>
    </source>
</evidence>
<gene>
    <name evidence="1" type="ORF">B0I33_10714</name>
</gene>